<organism evidence="2 3">
    <name type="scientific">Sphaerisporangium dianthi</name>
    <dbReference type="NCBI Taxonomy" id="1436120"/>
    <lineage>
        <taxon>Bacteria</taxon>
        <taxon>Bacillati</taxon>
        <taxon>Actinomycetota</taxon>
        <taxon>Actinomycetes</taxon>
        <taxon>Streptosporangiales</taxon>
        <taxon>Streptosporangiaceae</taxon>
        <taxon>Sphaerisporangium</taxon>
    </lineage>
</organism>
<feature type="compositionally biased region" description="Basic and acidic residues" evidence="1">
    <location>
        <begin position="258"/>
        <end position="269"/>
    </location>
</feature>
<name>A0ABV9CNA1_9ACTN</name>
<evidence type="ECO:0000256" key="1">
    <source>
        <dbReference type="SAM" id="MobiDB-lite"/>
    </source>
</evidence>
<evidence type="ECO:0000313" key="2">
    <source>
        <dbReference type="EMBL" id="MFC4533910.1"/>
    </source>
</evidence>
<accession>A0ABV9CNA1</accession>
<keyword evidence="3" id="KW-1185">Reference proteome</keyword>
<dbReference type="Proteomes" id="UP001596004">
    <property type="component" value="Unassembled WGS sequence"/>
</dbReference>
<protein>
    <submittedName>
        <fullName evidence="2">Uncharacterized protein</fullName>
    </submittedName>
</protein>
<evidence type="ECO:0000313" key="3">
    <source>
        <dbReference type="Proteomes" id="UP001596004"/>
    </source>
</evidence>
<comment type="caution">
    <text evidence="2">The sequence shown here is derived from an EMBL/GenBank/DDBJ whole genome shotgun (WGS) entry which is preliminary data.</text>
</comment>
<dbReference type="RefSeq" id="WP_380843804.1">
    <property type="nucleotide sequence ID" value="NZ_JBHSFP010000018.1"/>
</dbReference>
<gene>
    <name evidence="2" type="ORF">ACFO60_24370</name>
</gene>
<feature type="region of interest" description="Disordered" evidence="1">
    <location>
        <begin position="232"/>
        <end position="280"/>
    </location>
</feature>
<proteinExistence type="predicted"/>
<sequence length="280" mass="30684">MQAEMSAWAVERFGERAEAVRGRLAASLLEAAGNAQDAQKSSRSDKRYAYGSTLMARRYEALVDGFRNEPGFQVVRPHGSPHHLVVLDGNLLLPFRYADDDTTPISEARVGDGRVSALVRELFTRFGPKTRYHQEVLDLDGDDEGEAAGLRELAEARPLLARLPADTRLIPVAYAANAQASLLKLYWGEAELIDDMGRVHWVHCEQIPLLTALPWVPQSVPAAEPDLASRFDQIAEPGLPLSSRPETERANGRPFPADGEHGEHGEHGVEPPSADAAERA</sequence>
<reference evidence="3" key="1">
    <citation type="journal article" date="2019" name="Int. J. Syst. Evol. Microbiol.">
        <title>The Global Catalogue of Microorganisms (GCM) 10K type strain sequencing project: providing services to taxonomists for standard genome sequencing and annotation.</title>
        <authorList>
            <consortium name="The Broad Institute Genomics Platform"/>
            <consortium name="The Broad Institute Genome Sequencing Center for Infectious Disease"/>
            <person name="Wu L."/>
            <person name="Ma J."/>
        </authorList>
    </citation>
    <scope>NUCLEOTIDE SEQUENCE [LARGE SCALE GENOMIC DNA]</scope>
    <source>
        <strain evidence="3">CGMCC 4.7132</strain>
    </source>
</reference>
<dbReference type="EMBL" id="JBHSFP010000018">
    <property type="protein sequence ID" value="MFC4533910.1"/>
    <property type="molecule type" value="Genomic_DNA"/>
</dbReference>